<dbReference type="InterPro" id="IPR000073">
    <property type="entry name" value="AB_hydrolase_1"/>
</dbReference>
<dbReference type="Gene3D" id="3.40.50.1820">
    <property type="entry name" value="alpha/beta hydrolase"/>
    <property type="match status" value="1"/>
</dbReference>
<evidence type="ECO:0000313" key="3">
    <source>
        <dbReference type="EMBL" id="AEF40790.1"/>
    </source>
</evidence>
<proteinExistence type="predicted"/>
<dbReference type="OrthoDB" id="2987348at2"/>
<dbReference type="eggNOG" id="COG2267">
    <property type="taxonomic scope" value="Bacteria"/>
</dbReference>
<dbReference type="GO" id="GO:0016787">
    <property type="term" value="F:hydrolase activity"/>
    <property type="evidence" value="ECO:0007669"/>
    <property type="project" value="UniProtKB-KW"/>
</dbReference>
<name>F6ERX5_HOYSD</name>
<dbReference type="SUPFAM" id="SSF53474">
    <property type="entry name" value="alpha/beta-Hydrolases"/>
    <property type="match status" value="1"/>
</dbReference>
<dbReference type="STRING" id="443218.AS9A_2343"/>
<dbReference type="HOGENOM" id="CLU_020336_7_2_11"/>
<dbReference type="RefSeq" id="WP_013807139.1">
    <property type="nucleotide sequence ID" value="NC_015564.1"/>
</dbReference>
<keyword evidence="4" id="KW-1185">Reference proteome</keyword>
<dbReference type="Proteomes" id="UP000009235">
    <property type="component" value="Chromosome"/>
</dbReference>
<dbReference type="PRINTS" id="PR00412">
    <property type="entry name" value="EPOXHYDRLASE"/>
</dbReference>
<gene>
    <name evidence="3" type="ordered locus">AS9A_2343</name>
</gene>
<evidence type="ECO:0000256" key="1">
    <source>
        <dbReference type="ARBA" id="ARBA00022801"/>
    </source>
</evidence>
<feature type="domain" description="AB hydrolase-1" evidence="2">
    <location>
        <begin position="23"/>
        <end position="134"/>
    </location>
</feature>
<dbReference type="AlphaFoldDB" id="F6ERX5"/>
<dbReference type="InterPro" id="IPR029058">
    <property type="entry name" value="AB_hydrolase_fold"/>
</dbReference>
<dbReference type="KEGG" id="asd:AS9A_2343"/>
<keyword evidence="1 3" id="KW-0378">Hydrolase</keyword>
<protein>
    <submittedName>
        <fullName evidence="3">Alpha/beta hydrolase fold protein</fullName>
    </submittedName>
</protein>
<dbReference type="EMBL" id="CP002786">
    <property type="protein sequence ID" value="AEF40790.1"/>
    <property type="molecule type" value="Genomic_DNA"/>
</dbReference>
<dbReference type="PANTHER" id="PTHR43329">
    <property type="entry name" value="EPOXIDE HYDROLASE"/>
    <property type="match status" value="1"/>
</dbReference>
<reference evidence="3 4" key="1">
    <citation type="journal article" date="2011" name="J. Bacteriol.">
        <title>Complete genome sequence of Amycolicicoccus subflavus DQS3-9A1T, an actinomycete isolated from crude oil-polluted soil.</title>
        <authorList>
            <person name="Cai M."/>
            <person name="Chen W.M."/>
            <person name="Nie Y."/>
            <person name="Chi C.Q."/>
            <person name="Wang Y.N."/>
            <person name="Tang Y.Q."/>
            <person name="Li G.Y."/>
            <person name="Wu X.L."/>
        </authorList>
    </citation>
    <scope>NUCLEOTIDE SEQUENCE [LARGE SCALE GENOMIC DNA]</scope>
    <source>
        <strain evidence="4">DSM 45089 / DQS3-9A1</strain>
    </source>
</reference>
<organism evidence="3 4">
    <name type="scientific">Hoyosella subflava (strain DSM 45089 / JCM 17490 / NBRC 109087 / DQS3-9A1)</name>
    <name type="common">Amycolicicoccus subflavus</name>
    <dbReference type="NCBI Taxonomy" id="443218"/>
    <lineage>
        <taxon>Bacteria</taxon>
        <taxon>Bacillati</taxon>
        <taxon>Actinomycetota</taxon>
        <taxon>Actinomycetes</taxon>
        <taxon>Mycobacteriales</taxon>
        <taxon>Hoyosellaceae</taxon>
        <taxon>Hoyosella</taxon>
    </lineage>
</organism>
<evidence type="ECO:0000259" key="2">
    <source>
        <dbReference type="Pfam" id="PF00561"/>
    </source>
</evidence>
<dbReference type="InterPro" id="IPR000639">
    <property type="entry name" value="Epox_hydrolase-like"/>
</dbReference>
<evidence type="ECO:0000313" key="4">
    <source>
        <dbReference type="Proteomes" id="UP000009235"/>
    </source>
</evidence>
<dbReference type="Pfam" id="PF00561">
    <property type="entry name" value="Abhydrolase_1"/>
    <property type="match status" value="1"/>
</dbReference>
<accession>F6ERX5</accession>
<sequence length="278" mass="30936">MNWSQATTPDGQTFVYDDRGSGPLIVLWHGYPDTPNGWTSTAEALAAAGYRVITPWLRGYHPATVQQGRDYRPRTLAQETSRLLDALGEEDAIVVGHDFGALLTYGAAAYTPERVRAIVTVAIPHVSLMKPSLGLAWSARHFAELRLPWARQWVQRKDFKYISDEYRRWAPNWNGESRDRTLADTKKCFAEPGNLDGALAYYRQFNGQFGRIGHTIDKRGLAVGGTADLIPAEAVEATPSRLREGSTALIIEGAGHWPHRENESQFQGALLEFLASLE</sequence>